<name>X0UH80_9ZZZZ</name>
<dbReference type="InterPro" id="IPR007152">
    <property type="entry name" value="DUF354"/>
</dbReference>
<gene>
    <name evidence="1" type="ORF">S01H1_23582</name>
</gene>
<dbReference type="EMBL" id="BARS01013668">
    <property type="protein sequence ID" value="GAF98656.1"/>
    <property type="molecule type" value="Genomic_DNA"/>
</dbReference>
<feature type="non-terminal residue" evidence="1">
    <location>
        <position position="131"/>
    </location>
</feature>
<accession>X0UH80</accession>
<comment type="caution">
    <text evidence="1">The sequence shown here is derived from an EMBL/GenBank/DDBJ whole genome shotgun (WGS) entry which is preliminary data.</text>
</comment>
<dbReference type="Pfam" id="PF04007">
    <property type="entry name" value="DUF354"/>
    <property type="match status" value="1"/>
</dbReference>
<dbReference type="SUPFAM" id="SSF53756">
    <property type="entry name" value="UDP-Glycosyltransferase/glycogen phosphorylase"/>
    <property type="match status" value="1"/>
</dbReference>
<reference evidence="1" key="1">
    <citation type="journal article" date="2014" name="Front. Microbiol.">
        <title>High frequency of phylogenetically diverse reductive dehalogenase-homologous genes in deep subseafloor sedimentary metagenomes.</title>
        <authorList>
            <person name="Kawai M."/>
            <person name="Futagami T."/>
            <person name="Toyoda A."/>
            <person name="Takaki Y."/>
            <person name="Nishi S."/>
            <person name="Hori S."/>
            <person name="Arai W."/>
            <person name="Tsubouchi T."/>
            <person name="Morono Y."/>
            <person name="Uchiyama I."/>
            <person name="Ito T."/>
            <person name="Fujiyama A."/>
            <person name="Inagaki F."/>
            <person name="Takami H."/>
        </authorList>
    </citation>
    <scope>NUCLEOTIDE SEQUENCE</scope>
    <source>
        <strain evidence="1">Expedition CK06-06</strain>
    </source>
</reference>
<organism evidence="1">
    <name type="scientific">marine sediment metagenome</name>
    <dbReference type="NCBI Taxonomy" id="412755"/>
    <lineage>
        <taxon>unclassified sequences</taxon>
        <taxon>metagenomes</taxon>
        <taxon>ecological metagenomes</taxon>
    </lineage>
</organism>
<dbReference type="AlphaFoldDB" id="X0UH80"/>
<sequence>HDFKPSDTVLHQLGLSRNEKVVIARSEPLLSAHNYHESVLFAVLERIKQKFENVQIVFIPRGEGDGKKFRNLDPIVPETSIDTLSLYSLAGLMIGAGSCMNREACIGGCPTISICPDNLPGVDKFLIEKKM</sequence>
<evidence type="ECO:0000313" key="1">
    <source>
        <dbReference type="EMBL" id="GAF98656.1"/>
    </source>
</evidence>
<dbReference type="PANTHER" id="PTHR39662">
    <property type="entry name" value="DUF354 DOMAIN-CONTAINING PROTEIN-RELATED"/>
    <property type="match status" value="1"/>
</dbReference>
<protein>
    <submittedName>
        <fullName evidence="1">Uncharacterized protein</fullName>
    </submittedName>
</protein>
<feature type="non-terminal residue" evidence="1">
    <location>
        <position position="1"/>
    </location>
</feature>
<proteinExistence type="predicted"/>
<dbReference type="PANTHER" id="PTHR39662:SF1">
    <property type="entry name" value="DUF354 DOMAIN-CONTAINING PROTEIN"/>
    <property type="match status" value="1"/>
</dbReference>